<feature type="transmembrane region" description="Helical" evidence="6">
    <location>
        <begin position="152"/>
        <end position="171"/>
    </location>
</feature>
<dbReference type="EMBL" id="PEZW01000006">
    <property type="protein sequence ID" value="PIS08004.1"/>
    <property type="molecule type" value="Genomic_DNA"/>
</dbReference>
<feature type="transmembrane region" description="Helical" evidence="6">
    <location>
        <begin position="365"/>
        <end position="385"/>
    </location>
</feature>
<feature type="transmembrane region" description="Helical" evidence="6">
    <location>
        <begin position="246"/>
        <end position="268"/>
    </location>
</feature>
<evidence type="ECO:0000256" key="5">
    <source>
        <dbReference type="ARBA" id="ARBA00023136"/>
    </source>
</evidence>
<organism evidence="7 8">
    <name type="scientific">Candidatus Berkelbacteria bacterium CG10_big_fil_rev_8_21_14_0_10_43_13</name>
    <dbReference type="NCBI Taxonomy" id="1974514"/>
    <lineage>
        <taxon>Bacteria</taxon>
        <taxon>Candidatus Berkelbacteria</taxon>
    </lineage>
</organism>
<dbReference type="Proteomes" id="UP000231382">
    <property type="component" value="Unassembled WGS sequence"/>
</dbReference>
<evidence type="ECO:0000313" key="7">
    <source>
        <dbReference type="EMBL" id="PIS08004.1"/>
    </source>
</evidence>
<feature type="transmembrane region" description="Helical" evidence="6">
    <location>
        <begin position="191"/>
        <end position="209"/>
    </location>
</feature>
<evidence type="ECO:0000256" key="4">
    <source>
        <dbReference type="ARBA" id="ARBA00022989"/>
    </source>
</evidence>
<gene>
    <name evidence="7" type="ORF">COT78_00635</name>
</gene>
<comment type="caution">
    <text evidence="7">The sequence shown here is derived from an EMBL/GenBank/DDBJ whole genome shotgun (WGS) entry which is preliminary data.</text>
</comment>
<keyword evidence="5 6" id="KW-0472">Membrane</keyword>
<accession>A0A2H0W7L2</accession>
<comment type="subcellular location">
    <subcellularLocation>
        <location evidence="1">Membrane</location>
        <topology evidence="1">Multi-pass membrane protein</topology>
    </subcellularLocation>
</comment>
<evidence type="ECO:0000256" key="2">
    <source>
        <dbReference type="ARBA" id="ARBA00022448"/>
    </source>
</evidence>
<dbReference type="GO" id="GO:0015086">
    <property type="term" value="F:cadmium ion transmembrane transporter activity"/>
    <property type="evidence" value="ECO:0007669"/>
    <property type="project" value="TreeGrafter"/>
</dbReference>
<feature type="transmembrane region" description="Helical" evidence="6">
    <location>
        <begin position="405"/>
        <end position="426"/>
    </location>
</feature>
<feature type="transmembrane region" description="Helical" evidence="6">
    <location>
        <begin position="117"/>
        <end position="140"/>
    </location>
</feature>
<evidence type="ECO:0000313" key="8">
    <source>
        <dbReference type="Proteomes" id="UP000231382"/>
    </source>
</evidence>
<reference evidence="8" key="1">
    <citation type="submission" date="2017-09" db="EMBL/GenBank/DDBJ databases">
        <title>Depth-based differentiation of microbial function through sediment-hosted aquifers and enrichment of novel symbionts in the deep terrestrial subsurface.</title>
        <authorList>
            <person name="Probst A.J."/>
            <person name="Ladd B."/>
            <person name="Jarett J.K."/>
            <person name="Geller-Mcgrath D.E."/>
            <person name="Sieber C.M.K."/>
            <person name="Emerson J.B."/>
            <person name="Anantharaman K."/>
            <person name="Thomas B.C."/>
            <person name="Malmstrom R."/>
            <person name="Stieglmeier M."/>
            <person name="Klingl A."/>
            <person name="Woyke T."/>
            <person name="Ryan C.M."/>
            <person name="Banfield J.F."/>
        </authorList>
    </citation>
    <scope>NUCLEOTIDE SEQUENCE [LARGE SCALE GENOMIC DNA]</scope>
</reference>
<sequence length="427" mass="46222">MSTKPALKTKAYWNVLGPGLTTGAADDDCSGIATYSQQGAQYGFALNWLALVTFPLMAGVQEMCARIGIVTGRGLAANIKRHFPRWVLVLATLLLLAANIFNIGADLGAMAAAARLLYPGISFIRFTLLFVIITLALQIFISYRVYSKYLKYLSFALFAYIFTAFIPSVHMDWQAAFHGLLVPHMAWTKDQIILVCAILGTTISPYLFFWQSNQEVEDSADQGNTSIKLRQMAANPDRLRGMRADVWSGMFYSNLVMFFIISVCAAVLHKTGITNIASAADAANALRPIAGDNAYLLFAIGIIGIGLLAIPVLAGSVSYALSEMFNWREGLNLNLKKASAFYGVIIFATLIGWGINFTGLNPIKALIYSAVANGLAAPILLLLIVLISSNKKIMGDYSSSGLSKFLGWLCVILMTVAGAAAIYTMVV</sequence>
<dbReference type="PANTHER" id="PTHR11706">
    <property type="entry name" value="SOLUTE CARRIER PROTEIN FAMILY 11 MEMBER"/>
    <property type="match status" value="1"/>
</dbReference>
<feature type="transmembrane region" description="Helical" evidence="6">
    <location>
        <begin position="45"/>
        <end position="65"/>
    </location>
</feature>
<dbReference type="InterPro" id="IPR001046">
    <property type="entry name" value="NRAMP_fam"/>
</dbReference>
<dbReference type="GO" id="GO:0034755">
    <property type="term" value="P:iron ion transmembrane transport"/>
    <property type="evidence" value="ECO:0007669"/>
    <property type="project" value="TreeGrafter"/>
</dbReference>
<dbReference type="PANTHER" id="PTHR11706:SF33">
    <property type="entry name" value="NATURAL RESISTANCE-ASSOCIATED MACROPHAGE PROTEIN 2"/>
    <property type="match status" value="1"/>
</dbReference>
<protein>
    <submittedName>
        <fullName evidence="7">Iron transporter</fullName>
    </submittedName>
</protein>
<feature type="transmembrane region" description="Helical" evidence="6">
    <location>
        <begin position="340"/>
        <end position="359"/>
    </location>
</feature>
<proteinExistence type="predicted"/>
<dbReference type="Pfam" id="PF01566">
    <property type="entry name" value="Nramp"/>
    <property type="match status" value="1"/>
</dbReference>
<dbReference type="AlphaFoldDB" id="A0A2H0W7L2"/>
<feature type="transmembrane region" description="Helical" evidence="6">
    <location>
        <begin position="294"/>
        <end position="319"/>
    </location>
</feature>
<keyword evidence="3 6" id="KW-0812">Transmembrane</keyword>
<keyword evidence="2" id="KW-0813">Transport</keyword>
<keyword evidence="4 6" id="KW-1133">Transmembrane helix</keyword>
<dbReference type="GO" id="GO:0005886">
    <property type="term" value="C:plasma membrane"/>
    <property type="evidence" value="ECO:0007669"/>
    <property type="project" value="TreeGrafter"/>
</dbReference>
<evidence type="ECO:0000256" key="3">
    <source>
        <dbReference type="ARBA" id="ARBA00022692"/>
    </source>
</evidence>
<dbReference type="NCBIfam" id="NF037982">
    <property type="entry name" value="Nramp_1"/>
    <property type="match status" value="1"/>
</dbReference>
<evidence type="ECO:0000256" key="6">
    <source>
        <dbReference type="SAM" id="Phobius"/>
    </source>
</evidence>
<name>A0A2H0W7L2_9BACT</name>
<feature type="transmembrane region" description="Helical" evidence="6">
    <location>
        <begin position="86"/>
        <end position="105"/>
    </location>
</feature>
<evidence type="ECO:0000256" key="1">
    <source>
        <dbReference type="ARBA" id="ARBA00004141"/>
    </source>
</evidence>
<dbReference type="GO" id="GO:0005384">
    <property type="term" value="F:manganese ion transmembrane transporter activity"/>
    <property type="evidence" value="ECO:0007669"/>
    <property type="project" value="TreeGrafter"/>
</dbReference>